<feature type="compositionally biased region" description="Basic and acidic residues" evidence="1">
    <location>
        <begin position="72"/>
        <end position="91"/>
    </location>
</feature>
<dbReference type="SUPFAM" id="SSF51197">
    <property type="entry name" value="Clavaminate synthase-like"/>
    <property type="match status" value="1"/>
</dbReference>
<organism evidence="2 3">
    <name type="scientific">Choanephora cucurbitarum</name>
    <dbReference type="NCBI Taxonomy" id="101091"/>
    <lineage>
        <taxon>Eukaryota</taxon>
        <taxon>Fungi</taxon>
        <taxon>Fungi incertae sedis</taxon>
        <taxon>Mucoromycota</taxon>
        <taxon>Mucoromycotina</taxon>
        <taxon>Mucoromycetes</taxon>
        <taxon>Mucorales</taxon>
        <taxon>Mucorineae</taxon>
        <taxon>Choanephoraceae</taxon>
        <taxon>Choanephoroideae</taxon>
        <taxon>Choanephora</taxon>
    </lineage>
</organism>
<dbReference type="Gene3D" id="2.60.120.330">
    <property type="entry name" value="B-lactam Antibiotic, Isopenicillin N Synthase, Chain"/>
    <property type="match status" value="1"/>
</dbReference>
<sequence length="110" mass="12167">MKSGSGHHIPKENYPEITNNMTTMLNLQPGDTVFCTCFLYVSSVCPANSNYIKLQRDAFLTGLAPPDSPGNHCEEKAKGRARPDDLNEQARHSMGFTKLPEVSLDAKKNQ</sequence>
<accession>A0A1C7NS86</accession>
<dbReference type="EMBL" id="LUGH01000002">
    <property type="protein sequence ID" value="OBZ91850.1"/>
    <property type="molecule type" value="Genomic_DNA"/>
</dbReference>
<protein>
    <submittedName>
        <fullName evidence="2">Uncharacterized protein</fullName>
    </submittedName>
</protein>
<keyword evidence="3" id="KW-1185">Reference proteome</keyword>
<evidence type="ECO:0000313" key="2">
    <source>
        <dbReference type="EMBL" id="OBZ91850.1"/>
    </source>
</evidence>
<dbReference type="InterPro" id="IPR027443">
    <property type="entry name" value="IPNS-like_sf"/>
</dbReference>
<dbReference type="STRING" id="101091.A0A1C7NS86"/>
<dbReference type="OrthoDB" id="8249012at2759"/>
<reference evidence="2 3" key="1">
    <citation type="submission" date="2016-03" db="EMBL/GenBank/DDBJ databases">
        <title>Choanephora cucurbitarum.</title>
        <authorList>
            <person name="Min B."/>
            <person name="Park H."/>
            <person name="Park J.-H."/>
            <person name="Shin H.-D."/>
            <person name="Choi I.-G."/>
        </authorList>
    </citation>
    <scope>NUCLEOTIDE SEQUENCE [LARGE SCALE GENOMIC DNA]</scope>
    <source>
        <strain evidence="2 3">KUS-F28377</strain>
    </source>
</reference>
<dbReference type="InterPro" id="IPR010856">
    <property type="entry name" value="Gig2-like"/>
</dbReference>
<dbReference type="Pfam" id="PF07350">
    <property type="entry name" value="Gig2-like"/>
    <property type="match status" value="1"/>
</dbReference>
<proteinExistence type="predicted"/>
<dbReference type="InParanoid" id="A0A1C7NS86"/>
<dbReference type="AlphaFoldDB" id="A0A1C7NS86"/>
<name>A0A1C7NS86_9FUNG</name>
<evidence type="ECO:0000256" key="1">
    <source>
        <dbReference type="SAM" id="MobiDB-lite"/>
    </source>
</evidence>
<comment type="caution">
    <text evidence="2">The sequence shown here is derived from an EMBL/GenBank/DDBJ whole genome shotgun (WGS) entry which is preliminary data.</text>
</comment>
<feature type="region of interest" description="Disordered" evidence="1">
    <location>
        <begin position="63"/>
        <end position="110"/>
    </location>
</feature>
<dbReference type="Proteomes" id="UP000093000">
    <property type="component" value="Unassembled WGS sequence"/>
</dbReference>
<gene>
    <name evidence="2" type="ORF">A0J61_00081</name>
</gene>
<evidence type="ECO:0000313" key="3">
    <source>
        <dbReference type="Proteomes" id="UP000093000"/>
    </source>
</evidence>